<keyword evidence="4" id="KW-1185">Reference proteome</keyword>
<comment type="similarity">
    <text evidence="1">Belongs to the protein kinase superfamily. ADCK protein kinase family.</text>
</comment>
<dbReference type="PANTHER" id="PTHR10566">
    <property type="entry name" value="CHAPERONE-ACTIVITY OF BC1 COMPLEX CABC1 -RELATED"/>
    <property type="match status" value="1"/>
</dbReference>
<comment type="caution">
    <text evidence="3">The sequence shown here is derived from an EMBL/GenBank/DDBJ whole genome shotgun (WGS) entry which is preliminary data.</text>
</comment>
<feature type="domain" description="Protein kinase" evidence="2">
    <location>
        <begin position="111"/>
        <end position="422"/>
    </location>
</feature>
<evidence type="ECO:0000256" key="1">
    <source>
        <dbReference type="ARBA" id="ARBA00009670"/>
    </source>
</evidence>
<dbReference type="PROSITE" id="PS50011">
    <property type="entry name" value="PROTEIN_KINASE_DOM"/>
    <property type="match status" value="1"/>
</dbReference>
<protein>
    <recommendedName>
        <fullName evidence="2">Protein kinase domain-containing protein</fullName>
    </recommendedName>
</protein>
<evidence type="ECO:0000313" key="3">
    <source>
        <dbReference type="EMBL" id="GAA4084654.1"/>
    </source>
</evidence>
<dbReference type="CDD" id="cd05121">
    <property type="entry name" value="ABC1_ADCK3-like"/>
    <property type="match status" value="1"/>
</dbReference>
<gene>
    <name evidence="3" type="ORF">GCM10022214_50600</name>
</gene>
<dbReference type="EMBL" id="BAAAZG010000038">
    <property type="protein sequence ID" value="GAA4084654.1"/>
    <property type="molecule type" value="Genomic_DNA"/>
</dbReference>
<sequence>MRGGVKVGARCAGRAVRVVALAVPAAVRTALTRRGRRDRRGAEELARVLERLGGAFLKAGQFLGARPDLVGETVADALGRLQDDVAPMTARQAVRAVRAALPGAPPELAAACAAPPVASGSIACVYRARVGGRAVAVKVRRPGVGDALAADMALLRGAAAAAGRLPFLRRVPLAEIAARVAQALTGQLDFAAEAANLRRLRADLADVPGVVVPDVVPELCGDGVITMEFVEGLDRGAECSLTRGERREAVTRLVRAVYRMLFVTGRVHADLHQGNVYLVRGGGVVLLDAGFVVALSASARRRFTEFFGGMIRGDGELCARALLASVRRVEPGADLGAFRRRVADLVERAEGRTAAEFDLPAFCLELFDLQRRYRLFAEPEFVFPMLCLLAAEGAVRRHHPTLDFQMEAAPYAMQGLLLSGDA</sequence>
<dbReference type="RefSeq" id="WP_344952279.1">
    <property type="nucleotide sequence ID" value="NZ_BAAAZG010000038.1"/>
</dbReference>
<dbReference type="InterPro" id="IPR050154">
    <property type="entry name" value="UbiB_kinase"/>
</dbReference>
<organism evidence="3 4">
    <name type="scientific">Actinomadura miaoliensis</name>
    <dbReference type="NCBI Taxonomy" id="430685"/>
    <lineage>
        <taxon>Bacteria</taxon>
        <taxon>Bacillati</taxon>
        <taxon>Actinomycetota</taxon>
        <taxon>Actinomycetes</taxon>
        <taxon>Streptosporangiales</taxon>
        <taxon>Thermomonosporaceae</taxon>
        <taxon>Actinomadura</taxon>
    </lineage>
</organism>
<accession>A0ABP7WAK5</accession>
<dbReference type="PANTHER" id="PTHR10566:SF113">
    <property type="entry name" value="PROTEIN ACTIVITY OF BC1 COMPLEX KINASE 7, CHLOROPLASTIC"/>
    <property type="match status" value="1"/>
</dbReference>
<name>A0ABP7WAK5_9ACTN</name>
<dbReference type="InterPro" id="IPR011009">
    <property type="entry name" value="Kinase-like_dom_sf"/>
</dbReference>
<evidence type="ECO:0000259" key="2">
    <source>
        <dbReference type="PROSITE" id="PS50011"/>
    </source>
</evidence>
<dbReference type="InterPro" id="IPR004147">
    <property type="entry name" value="ABC1_dom"/>
</dbReference>
<dbReference type="SUPFAM" id="SSF56112">
    <property type="entry name" value="Protein kinase-like (PK-like)"/>
    <property type="match status" value="1"/>
</dbReference>
<evidence type="ECO:0000313" key="4">
    <source>
        <dbReference type="Proteomes" id="UP001500683"/>
    </source>
</evidence>
<dbReference type="Pfam" id="PF03109">
    <property type="entry name" value="ABC1"/>
    <property type="match status" value="1"/>
</dbReference>
<reference evidence="4" key="1">
    <citation type="journal article" date="2019" name="Int. J. Syst. Evol. Microbiol.">
        <title>The Global Catalogue of Microorganisms (GCM) 10K type strain sequencing project: providing services to taxonomists for standard genome sequencing and annotation.</title>
        <authorList>
            <consortium name="The Broad Institute Genomics Platform"/>
            <consortium name="The Broad Institute Genome Sequencing Center for Infectious Disease"/>
            <person name="Wu L."/>
            <person name="Ma J."/>
        </authorList>
    </citation>
    <scope>NUCLEOTIDE SEQUENCE [LARGE SCALE GENOMIC DNA]</scope>
    <source>
        <strain evidence="4">JCM 16702</strain>
    </source>
</reference>
<dbReference type="Proteomes" id="UP001500683">
    <property type="component" value="Unassembled WGS sequence"/>
</dbReference>
<dbReference type="InterPro" id="IPR000719">
    <property type="entry name" value="Prot_kinase_dom"/>
</dbReference>
<proteinExistence type="inferred from homology"/>